<dbReference type="InterPro" id="IPR000537">
    <property type="entry name" value="UbiA_prenyltransferase"/>
</dbReference>
<feature type="compositionally biased region" description="Basic and acidic residues" evidence="9">
    <location>
        <begin position="17"/>
        <end position="26"/>
    </location>
</feature>
<evidence type="ECO:0000256" key="4">
    <source>
        <dbReference type="ARBA" id="ARBA00005985"/>
    </source>
</evidence>
<dbReference type="InterPro" id="IPR044878">
    <property type="entry name" value="UbiA_sf"/>
</dbReference>
<keyword evidence="5 11" id="KW-0808">Transferase</keyword>
<evidence type="ECO:0000256" key="2">
    <source>
        <dbReference type="ARBA" id="ARBA00004141"/>
    </source>
</evidence>
<dbReference type="Gene3D" id="1.20.120.1780">
    <property type="entry name" value="UbiA prenyltransferase"/>
    <property type="match status" value="1"/>
</dbReference>
<evidence type="ECO:0000313" key="12">
    <source>
        <dbReference type="Proteomes" id="UP000054266"/>
    </source>
</evidence>
<dbReference type="Proteomes" id="UP000054266">
    <property type="component" value="Unassembled WGS sequence"/>
</dbReference>
<comment type="similarity">
    <text evidence="4">Belongs to the UbiA prenyltransferase family.</text>
</comment>
<evidence type="ECO:0000256" key="5">
    <source>
        <dbReference type="ARBA" id="ARBA00022679"/>
    </source>
</evidence>
<keyword evidence="12" id="KW-1185">Reference proteome</keyword>
<dbReference type="EMBL" id="KN846958">
    <property type="protein sequence ID" value="KIW68493.1"/>
    <property type="molecule type" value="Genomic_DNA"/>
</dbReference>
<feature type="transmembrane region" description="Helical" evidence="10">
    <location>
        <begin position="198"/>
        <end position="217"/>
    </location>
</feature>
<dbReference type="HOGENOM" id="CLU_034879_2_0_1"/>
<evidence type="ECO:0000256" key="7">
    <source>
        <dbReference type="ARBA" id="ARBA00022989"/>
    </source>
</evidence>
<accession>A0A0D2FK59</accession>
<evidence type="ECO:0000256" key="3">
    <source>
        <dbReference type="ARBA" id="ARBA00004721"/>
    </source>
</evidence>
<comment type="cofactor">
    <cofactor evidence="1">
        <name>Mg(2+)</name>
        <dbReference type="ChEBI" id="CHEBI:18420"/>
    </cofactor>
</comment>
<organism evidence="11 12">
    <name type="scientific">Phialophora macrospora</name>
    <dbReference type="NCBI Taxonomy" id="1851006"/>
    <lineage>
        <taxon>Eukaryota</taxon>
        <taxon>Fungi</taxon>
        <taxon>Dikarya</taxon>
        <taxon>Ascomycota</taxon>
        <taxon>Pezizomycotina</taxon>
        <taxon>Eurotiomycetes</taxon>
        <taxon>Chaetothyriomycetidae</taxon>
        <taxon>Chaetothyriales</taxon>
        <taxon>Herpotrichiellaceae</taxon>
        <taxon>Phialophora</taxon>
    </lineage>
</organism>
<dbReference type="InterPro" id="IPR039653">
    <property type="entry name" value="Prenyltransferase"/>
</dbReference>
<keyword evidence="7 10" id="KW-1133">Transmembrane helix</keyword>
<evidence type="ECO:0000313" key="11">
    <source>
        <dbReference type="EMBL" id="KIW68493.1"/>
    </source>
</evidence>
<evidence type="ECO:0000256" key="6">
    <source>
        <dbReference type="ARBA" id="ARBA00022692"/>
    </source>
</evidence>
<dbReference type="AlphaFoldDB" id="A0A0D2FK59"/>
<dbReference type="PANTHER" id="PTHR11048:SF28">
    <property type="entry name" value="4-HYDROXYBENZOATE POLYPRENYLTRANSFERASE, MITOCHONDRIAL"/>
    <property type="match status" value="1"/>
</dbReference>
<evidence type="ECO:0000256" key="8">
    <source>
        <dbReference type="ARBA" id="ARBA00023136"/>
    </source>
</evidence>
<dbReference type="PROSITE" id="PS00943">
    <property type="entry name" value="UBIA"/>
    <property type="match status" value="1"/>
</dbReference>
<dbReference type="FunFam" id="1.20.120.1780:FF:000001">
    <property type="entry name" value="4-hydroxybenzoate octaprenyltransferase"/>
    <property type="match status" value="1"/>
</dbReference>
<dbReference type="STRING" id="5601.A0A0D2FK59"/>
<gene>
    <name evidence="11" type="ORF">PV04_04435</name>
</gene>
<name>A0A0D2FK59_9EURO</name>
<dbReference type="GO" id="GO:0006744">
    <property type="term" value="P:ubiquinone biosynthetic process"/>
    <property type="evidence" value="ECO:0007669"/>
    <property type="project" value="TreeGrafter"/>
</dbReference>
<keyword evidence="6 10" id="KW-0812">Transmembrane</keyword>
<feature type="transmembrane region" description="Helical" evidence="10">
    <location>
        <begin position="237"/>
        <end position="256"/>
    </location>
</feature>
<evidence type="ECO:0000256" key="9">
    <source>
        <dbReference type="SAM" id="MobiDB-lite"/>
    </source>
</evidence>
<evidence type="ECO:0000256" key="1">
    <source>
        <dbReference type="ARBA" id="ARBA00001946"/>
    </source>
</evidence>
<sequence>MVKNPAIAMFATSNAKAPDKEKKTEKPATAPDHLAHQYGGNSISSWVSRLPVSWVPYIQLARLNPPAGLFLIYFPHLFGVLLAGVRLHAPPAELFHPAATLLGGSFFVSNAIHIWNDLIDAPLDALVERTRNRPIPRGAVSRARALIFTITQAVCAVAVLPFLNESVSSWEALLWASPGIVSWTYYPFAKRHFDVPQAVLGFCLAWGVVMGCLATGLRPVEVTTTVSVSGSTYWDVGVDWSVVCLFGACVLWSVIYDSVYAHQDRDDDIRFGIKSLAVLCRRRMKEVLWGLLALMALMLIACGVAAELSVGFYILGVGGSFVALATMIYRVQLAESASCWWWFGKGFWWVGLAISGGLLADLAGGRR</sequence>
<dbReference type="InterPro" id="IPR030470">
    <property type="entry name" value="UbiA_prenylTrfase_CS"/>
</dbReference>
<feature type="transmembrane region" description="Helical" evidence="10">
    <location>
        <begin position="67"/>
        <end position="88"/>
    </location>
</feature>
<dbReference type="Gene3D" id="1.10.357.140">
    <property type="entry name" value="UbiA prenyltransferase"/>
    <property type="match status" value="1"/>
</dbReference>
<feature type="transmembrane region" description="Helical" evidence="10">
    <location>
        <begin position="94"/>
        <end position="115"/>
    </location>
</feature>
<keyword evidence="8 10" id="KW-0472">Membrane</keyword>
<dbReference type="GO" id="GO:0005743">
    <property type="term" value="C:mitochondrial inner membrane"/>
    <property type="evidence" value="ECO:0007669"/>
    <property type="project" value="TreeGrafter"/>
</dbReference>
<feature type="region of interest" description="Disordered" evidence="9">
    <location>
        <begin position="14"/>
        <end position="34"/>
    </location>
</feature>
<reference evidence="11 12" key="1">
    <citation type="submission" date="2015-01" db="EMBL/GenBank/DDBJ databases">
        <title>The Genome Sequence of Capronia semiimmersa CBS27337.</title>
        <authorList>
            <consortium name="The Broad Institute Genomics Platform"/>
            <person name="Cuomo C."/>
            <person name="de Hoog S."/>
            <person name="Gorbushina A."/>
            <person name="Stielow B."/>
            <person name="Teixiera M."/>
            <person name="Abouelleil A."/>
            <person name="Chapman S.B."/>
            <person name="Priest M."/>
            <person name="Young S.K."/>
            <person name="Wortman J."/>
            <person name="Nusbaum C."/>
            <person name="Birren B."/>
        </authorList>
    </citation>
    <scope>NUCLEOTIDE SEQUENCE [LARGE SCALE GENOMIC DNA]</scope>
    <source>
        <strain evidence="11 12">CBS 27337</strain>
    </source>
</reference>
<feature type="transmembrane region" description="Helical" evidence="10">
    <location>
        <begin position="341"/>
        <end position="360"/>
    </location>
</feature>
<feature type="transmembrane region" description="Helical" evidence="10">
    <location>
        <begin position="169"/>
        <end position="186"/>
    </location>
</feature>
<protein>
    <submittedName>
        <fullName evidence="11">4-hydroxybenzoate polyprenyl transferase</fullName>
    </submittedName>
</protein>
<dbReference type="GO" id="GO:0008412">
    <property type="term" value="F:4-hydroxybenzoate polyprenyltransferase activity"/>
    <property type="evidence" value="ECO:0007669"/>
    <property type="project" value="TreeGrafter"/>
</dbReference>
<evidence type="ECO:0000256" key="10">
    <source>
        <dbReference type="SAM" id="Phobius"/>
    </source>
</evidence>
<dbReference type="CDD" id="cd13959">
    <property type="entry name" value="PT_UbiA_COQ2"/>
    <property type="match status" value="1"/>
</dbReference>
<comment type="pathway">
    <text evidence="3">Secondary metabolite biosynthesis; terpenoid biosynthesis.</text>
</comment>
<comment type="subcellular location">
    <subcellularLocation>
        <location evidence="2">Membrane</location>
        <topology evidence="2">Multi-pass membrane protein</topology>
    </subcellularLocation>
</comment>
<dbReference type="PANTHER" id="PTHR11048">
    <property type="entry name" value="PRENYLTRANSFERASES"/>
    <property type="match status" value="1"/>
</dbReference>
<dbReference type="UniPathway" id="UPA00213"/>
<dbReference type="Pfam" id="PF01040">
    <property type="entry name" value="UbiA"/>
    <property type="match status" value="1"/>
</dbReference>
<dbReference type="GO" id="GO:0016114">
    <property type="term" value="P:terpenoid biosynthetic process"/>
    <property type="evidence" value="ECO:0007669"/>
    <property type="project" value="UniProtKB-UniPathway"/>
</dbReference>
<feature type="transmembrane region" description="Helical" evidence="10">
    <location>
        <begin position="287"/>
        <end position="306"/>
    </location>
</feature>
<feature type="transmembrane region" description="Helical" evidence="10">
    <location>
        <begin position="312"/>
        <end position="329"/>
    </location>
</feature>
<proteinExistence type="inferred from homology"/>
<feature type="transmembrane region" description="Helical" evidence="10">
    <location>
        <begin position="143"/>
        <end position="163"/>
    </location>
</feature>